<dbReference type="OrthoDB" id="2404656at2759"/>
<gene>
    <name evidence="1" type="ORF">Glove_519g60</name>
</gene>
<comment type="caution">
    <text evidence="1">The sequence shown here is derived from an EMBL/GenBank/DDBJ whole genome shotgun (WGS) entry which is preliminary data.</text>
</comment>
<keyword evidence="2" id="KW-1185">Reference proteome</keyword>
<protein>
    <submittedName>
        <fullName evidence="1">Uncharacterized protein</fullName>
    </submittedName>
</protein>
<sequence>MSKIRKTIFNNIDAILSESNKEVSISNSAPTYNNDNLNKIDFFASDHKEKVNNIPFSILSQYLKTYYQKNTFSEVKYEWIEKDVRLVKEVKSIFTINVKSQKTNFLIIRLSNATEILHVEISDSSFKMDKKHTISDIKKLLMMAVCNLYDTSELQKWINLPDDDLISVTEEEIDELFLNDTSASGNFIRQKLVKVCTSF</sequence>
<proteinExistence type="predicted"/>
<dbReference type="Proteomes" id="UP000266861">
    <property type="component" value="Unassembled WGS sequence"/>
</dbReference>
<name>A0A397GJK0_9GLOM</name>
<evidence type="ECO:0000313" key="2">
    <source>
        <dbReference type="Proteomes" id="UP000266861"/>
    </source>
</evidence>
<reference evidence="1 2" key="1">
    <citation type="submission" date="2018-08" db="EMBL/GenBank/DDBJ databases">
        <title>Genome and evolution of the arbuscular mycorrhizal fungus Diversispora epigaea (formerly Glomus versiforme) and its bacterial endosymbionts.</title>
        <authorList>
            <person name="Sun X."/>
            <person name="Fei Z."/>
            <person name="Harrison M."/>
        </authorList>
    </citation>
    <scope>NUCLEOTIDE SEQUENCE [LARGE SCALE GENOMIC DNA]</scope>
    <source>
        <strain evidence="1 2">IT104</strain>
    </source>
</reference>
<dbReference type="AlphaFoldDB" id="A0A397GJK0"/>
<evidence type="ECO:0000313" key="1">
    <source>
        <dbReference type="EMBL" id="RHZ49616.1"/>
    </source>
</evidence>
<accession>A0A397GJK0</accession>
<organism evidence="1 2">
    <name type="scientific">Diversispora epigaea</name>
    <dbReference type="NCBI Taxonomy" id="1348612"/>
    <lineage>
        <taxon>Eukaryota</taxon>
        <taxon>Fungi</taxon>
        <taxon>Fungi incertae sedis</taxon>
        <taxon>Mucoromycota</taxon>
        <taxon>Glomeromycotina</taxon>
        <taxon>Glomeromycetes</taxon>
        <taxon>Diversisporales</taxon>
        <taxon>Diversisporaceae</taxon>
        <taxon>Diversispora</taxon>
    </lineage>
</organism>
<dbReference type="EMBL" id="PQFF01000448">
    <property type="protein sequence ID" value="RHZ49616.1"/>
    <property type="molecule type" value="Genomic_DNA"/>
</dbReference>